<dbReference type="InterPro" id="IPR013103">
    <property type="entry name" value="RVT_2"/>
</dbReference>
<dbReference type="PANTHER" id="PTHR35317:SF43">
    <property type="entry name" value="TRANSMEMBRANE PROTEIN"/>
    <property type="match status" value="1"/>
</dbReference>
<dbReference type="Proteomes" id="UP000075243">
    <property type="component" value="Unassembled WGS sequence"/>
</dbReference>
<feature type="domain" description="Reverse transcriptase Ty1/copia-type" evidence="1">
    <location>
        <begin position="249"/>
        <end position="411"/>
    </location>
</feature>
<evidence type="ECO:0000313" key="4">
    <source>
        <dbReference type="Proteomes" id="UP000075243"/>
    </source>
</evidence>
<dbReference type="Gramene" id="C.cajan_30771.t">
    <property type="protein sequence ID" value="C.cajan_30771.t"/>
    <property type="gene ID" value="C.cajan_30771"/>
</dbReference>
<dbReference type="InterPro" id="IPR043502">
    <property type="entry name" value="DNA/RNA_pol_sf"/>
</dbReference>
<evidence type="ECO:0000313" key="3">
    <source>
        <dbReference type="EMBL" id="KYP46417.1"/>
    </source>
</evidence>
<dbReference type="PANTHER" id="PTHR35317">
    <property type="entry name" value="OS04G0629600 PROTEIN"/>
    <property type="match status" value="1"/>
</dbReference>
<accession>A0A151RV39</accession>
<name>A0A151RV39_CAJCA</name>
<protein>
    <submittedName>
        <fullName evidence="3">Retrovirus-related Pol polyprotein from transposon TNT 1-94</fullName>
    </submittedName>
</protein>
<proteinExistence type="predicted"/>
<dbReference type="Pfam" id="PF14223">
    <property type="entry name" value="Retrotran_gag_2"/>
    <property type="match status" value="1"/>
</dbReference>
<dbReference type="EMBL" id="KQ483559">
    <property type="protein sequence ID" value="KYP46417.1"/>
    <property type="molecule type" value="Genomic_DNA"/>
</dbReference>
<reference evidence="3" key="1">
    <citation type="journal article" date="2012" name="Nat. Biotechnol.">
        <title>Draft genome sequence of pigeonpea (Cajanus cajan), an orphan legume crop of resource-poor farmers.</title>
        <authorList>
            <person name="Varshney R.K."/>
            <person name="Chen W."/>
            <person name="Li Y."/>
            <person name="Bharti A.K."/>
            <person name="Saxena R.K."/>
            <person name="Schlueter J.A."/>
            <person name="Donoghue M.T."/>
            <person name="Azam S."/>
            <person name="Fan G."/>
            <person name="Whaley A.M."/>
            <person name="Farmer A.D."/>
            <person name="Sheridan J."/>
            <person name="Iwata A."/>
            <person name="Tuteja R."/>
            <person name="Penmetsa R.V."/>
            <person name="Wu W."/>
            <person name="Upadhyaya H.D."/>
            <person name="Yang S.P."/>
            <person name="Shah T."/>
            <person name="Saxena K.B."/>
            <person name="Michael T."/>
            <person name="McCombie W.R."/>
            <person name="Yang B."/>
            <person name="Zhang G."/>
            <person name="Yang H."/>
            <person name="Wang J."/>
            <person name="Spillane C."/>
            <person name="Cook D.R."/>
            <person name="May G.D."/>
            <person name="Xu X."/>
            <person name="Jackson S.A."/>
        </authorList>
    </citation>
    <scope>NUCLEOTIDE SEQUENCE [LARGE SCALE GENOMIC DNA]</scope>
</reference>
<evidence type="ECO:0000259" key="1">
    <source>
        <dbReference type="Pfam" id="PF07727"/>
    </source>
</evidence>
<dbReference type="InterPro" id="IPR057670">
    <property type="entry name" value="SH3_retrovirus"/>
</dbReference>
<organism evidence="3 4">
    <name type="scientific">Cajanus cajan</name>
    <name type="common">Pigeon pea</name>
    <name type="synonym">Cajanus indicus</name>
    <dbReference type="NCBI Taxonomy" id="3821"/>
    <lineage>
        <taxon>Eukaryota</taxon>
        <taxon>Viridiplantae</taxon>
        <taxon>Streptophyta</taxon>
        <taxon>Embryophyta</taxon>
        <taxon>Tracheophyta</taxon>
        <taxon>Spermatophyta</taxon>
        <taxon>Magnoliopsida</taxon>
        <taxon>eudicotyledons</taxon>
        <taxon>Gunneridae</taxon>
        <taxon>Pentapetalae</taxon>
        <taxon>rosids</taxon>
        <taxon>fabids</taxon>
        <taxon>Fabales</taxon>
        <taxon>Fabaceae</taxon>
        <taxon>Papilionoideae</taxon>
        <taxon>50 kb inversion clade</taxon>
        <taxon>NPAAA clade</taxon>
        <taxon>indigoferoid/millettioid clade</taxon>
        <taxon>Phaseoleae</taxon>
        <taxon>Cajanus</taxon>
    </lineage>
</organism>
<keyword evidence="4" id="KW-1185">Reference proteome</keyword>
<feature type="domain" description="Retroviral polymerase SH3-like" evidence="2">
    <location>
        <begin position="200"/>
        <end position="231"/>
    </location>
</feature>
<dbReference type="Pfam" id="PF07727">
    <property type="entry name" value="RVT_2"/>
    <property type="match status" value="1"/>
</dbReference>
<dbReference type="Pfam" id="PF25597">
    <property type="entry name" value="SH3_retrovirus"/>
    <property type="match status" value="1"/>
</dbReference>
<evidence type="ECO:0000259" key="2">
    <source>
        <dbReference type="Pfam" id="PF25597"/>
    </source>
</evidence>
<dbReference type="AlphaFoldDB" id="A0A151RV39"/>
<sequence length="431" mass="50426">MNDPANITNNVNFIPVLNGSNFKSKKDNVLIVLRVMDLDLALKISHPYLLQEMEMWEKSNRMSIMIMKKAILEAFRSTISVNINTAKEFLAKIEKRFVKNEKSEIGTLLANLISKTYMGKGNIREYIMEMSHIASKLKELKLELFEDLLVYLVLIFLPTQFGQFKVSYNKNPYELWTGKKSSLKHLHVWSFPAEARPYRPNEKKLDLRTISCYFVGYSKRSRGYKSYDPNTMSNLLCNKLFRRTNFSSKTTFLNGNIDETIYMMQLENLVSKDSKNLVCKLKKSIYGLKQASRQWYFKFHHVITLCGFEVNLIDDCIYHKFYGSKYFFFLVLYVDDILLASNDIYLLHETKRFIAKNFEMKDLGNASFVLGIQIHRDCSRGILRFSKKGYIEYVLKRYDMQDCKLGNTPVAKGDNFSLAQCPKNDFEEKEM</sequence>
<gene>
    <name evidence="3" type="ORF">KK1_031993</name>
</gene>
<dbReference type="SUPFAM" id="SSF56672">
    <property type="entry name" value="DNA/RNA polymerases"/>
    <property type="match status" value="1"/>
</dbReference>